<dbReference type="PROSITE" id="PS50977">
    <property type="entry name" value="HTH_TETR_2"/>
    <property type="match status" value="1"/>
</dbReference>
<evidence type="ECO:0000256" key="3">
    <source>
        <dbReference type="ARBA" id="ARBA00023163"/>
    </source>
</evidence>
<feature type="domain" description="HTH tetR-type" evidence="5">
    <location>
        <begin position="8"/>
        <end position="68"/>
    </location>
</feature>
<dbReference type="PRINTS" id="PR00455">
    <property type="entry name" value="HTHTETR"/>
</dbReference>
<organism evidence="6">
    <name type="scientific">Streptomyces fradiae</name>
    <name type="common">Streptomyces roseoflavus</name>
    <dbReference type="NCBI Taxonomy" id="1906"/>
    <lineage>
        <taxon>Bacteria</taxon>
        <taxon>Bacillati</taxon>
        <taxon>Actinomycetota</taxon>
        <taxon>Actinomycetes</taxon>
        <taxon>Kitasatosporales</taxon>
        <taxon>Streptomycetaceae</taxon>
        <taxon>Streptomyces</taxon>
    </lineage>
</organism>
<dbReference type="Pfam" id="PF00440">
    <property type="entry name" value="TetR_N"/>
    <property type="match status" value="1"/>
</dbReference>
<dbReference type="GO" id="GO:0003700">
    <property type="term" value="F:DNA-binding transcription factor activity"/>
    <property type="evidence" value="ECO:0007669"/>
    <property type="project" value="TreeGrafter"/>
</dbReference>
<keyword evidence="3" id="KW-0804">Transcription</keyword>
<name>Q9XCC5_STRFR</name>
<dbReference type="InterPro" id="IPR036271">
    <property type="entry name" value="Tet_transcr_reg_TetR-rel_C_sf"/>
</dbReference>
<protein>
    <submittedName>
        <fullName evidence="6">Hypothetical transcriptional regulator TylQ</fullName>
    </submittedName>
</protein>
<accession>Q9XCC5</accession>
<dbReference type="PANTHER" id="PTHR30055:SF234">
    <property type="entry name" value="HTH-TYPE TRANSCRIPTIONAL REGULATOR BETI"/>
    <property type="match status" value="1"/>
</dbReference>
<dbReference type="GO" id="GO:0000976">
    <property type="term" value="F:transcription cis-regulatory region binding"/>
    <property type="evidence" value="ECO:0007669"/>
    <property type="project" value="TreeGrafter"/>
</dbReference>
<dbReference type="InterPro" id="IPR001647">
    <property type="entry name" value="HTH_TetR"/>
</dbReference>
<dbReference type="InterPro" id="IPR009057">
    <property type="entry name" value="Homeodomain-like_sf"/>
</dbReference>
<evidence type="ECO:0000256" key="1">
    <source>
        <dbReference type="ARBA" id="ARBA00023015"/>
    </source>
</evidence>
<evidence type="ECO:0000259" key="5">
    <source>
        <dbReference type="PROSITE" id="PS50977"/>
    </source>
</evidence>
<dbReference type="Gene3D" id="1.10.357.10">
    <property type="entry name" value="Tetracycline Repressor, domain 2"/>
    <property type="match status" value="1"/>
</dbReference>
<keyword evidence="1" id="KW-0805">Transcription regulation</keyword>
<dbReference type="InterPro" id="IPR050109">
    <property type="entry name" value="HTH-type_TetR-like_transc_reg"/>
</dbReference>
<keyword evidence="2 4" id="KW-0238">DNA-binding</keyword>
<proteinExistence type="predicted"/>
<dbReference type="InterPro" id="IPR047923">
    <property type="entry name" value="ArpA-like"/>
</dbReference>
<reference evidence="6" key="1">
    <citation type="journal article" date="1999" name="Chem. Biol.">
        <title>Multiple regulatory genes in the tylosin biosynthetic cluster of Streptomyces fradiae.</title>
        <authorList>
            <person name="Bate N."/>
            <person name="Butler A.R."/>
            <person name="Gandecha A.R."/>
            <person name="Cundliffe E."/>
        </authorList>
    </citation>
    <scope>NUCLEOTIDE SEQUENCE</scope>
    <source>
        <strain evidence="6">T59235</strain>
    </source>
</reference>
<gene>
    <name evidence="6" type="primary">tylQ</name>
</gene>
<evidence type="ECO:0000256" key="4">
    <source>
        <dbReference type="PROSITE-ProRule" id="PRU00335"/>
    </source>
</evidence>
<dbReference type="EMBL" id="AF145049">
    <property type="protein sequence ID" value="AAD40803.1"/>
    <property type="molecule type" value="Genomic_DNA"/>
</dbReference>
<dbReference type="NCBIfam" id="NF041196">
    <property type="entry name" value="ScbR_bind_reg"/>
    <property type="match status" value="1"/>
</dbReference>
<dbReference type="SUPFAM" id="SSF46689">
    <property type="entry name" value="Homeodomain-like"/>
    <property type="match status" value="1"/>
</dbReference>
<dbReference type="SUPFAM" id="SSF48498">
    <property type="entry name" value="Tetracyclin repressor-like, C-terminal domain"/>
    <property type="match status" value="1"/>
</dbReference>
<dbReference type="PIR" id="T44588">
    <property type="entry name" value="T44588"/>
</dbReference>
<dbReference type="SMR" id="Q9XCC5"/>
<evidence type="ECO:0000313" key="6">
    <source>
        <dbReference type="EMBL" id="AAD40803.1"/>
    </source>
</evidence>
<feature type="DNA-binding region" description="H-T-H motif" evidence="4">
    <location>
        <begin position="31"/>
        <end position="50"/>
    </location>
</feature>
<dbReference type="PANTHER" id="PTHR30055">
    <property type="entry name" value="HTH-TYPE TRANSCRIPTIONAL REGULATOR RUTR"/>
    <property type="match status" value="1"/>
</dbReference>
<evidence type="ECO:0000256" key="2">
    <source>
        <dbReference type="ARBA" id="ARBA00023125"/>
    </source>
</evidence>
<sequence length="213" mass="23116">MVKQERAARTRRALIRAAAEVFAEEGYTPASLASICKRAGVSSGALHFQFESKKMLAGAVEEQAARIVGRVIREAEERPDGDALQVLVDATHGLVRRIAEDAVVHAAFELCGDPARGSDWAPWRQWQSWVEEALRRIERDGLLARGVSAADAATAVVAVTAGFEVLSGENERWLSEERVTGFWNLLLPRLTEGRVPRRARPGAAASEPAAPAP</sequence>
<dbReference type="AlphaFoldDB" id="Q9XCC5"/>